<name>A0ABW0SDH9_9RHOB</name>
<dbReference type="EMBL" id="JBHSNA010000009">
    <property type="protein sequence ID" value="MFC5567009.1"/>
    <property type="molecule type" value="Genomic_DNA"/>
</dbReference>
<evidence type="ECO:0000256" key="1">
    <source>
        <dbReference type="SAM" id="MobiDB-lite"/>
    </source>
</evidence>
<feature type="region of interest" description="Disordered" evidence="1">
    <location>
        <begin position="128"/>
        <end position="154"/>
    </location>
</feature>
<evidence type="ECO:0000313" key="2">
    <source>
        <dbReference type="EMBL" id="MFC5567009.1"/>
    </source>
</evidence>
<protein>
    <submittedName>
        <fullName evidence="2">Uncharacterized protein</fullName>
    </submittedName>
</protein>
<organism evidence="2 3">
    <name type="scientific">Rubellimicrobium aerolatum</name>
    <dbReference type="NCBI Taxonomy" id="490979"/>
    <lineage>
        <taxon>Bacteria</taxon>
        <taxon>Pseudomonadati</taxon>
        <taxon>Pseudomonadota</taxon>
        <taxon>Alphaproteobacteria</taxon>
        <taxon>Rhodobacterales</taxon>
        <taxon>Roseobacteraceae</taxon>
        <taxon>Rubellimicrobium</taxon>
    </lineage>
</organism>
<evidence type="ECO:0000313" key="3">
    <source>
        <dbReference type="Proteomes" id="UP001596056"/>
    </source>
</evidence>
<keyword evidence="3" id="KW-1185">Reference proteome</keyword>
<accession>A0ABW0SDH9</accession>
<proteinExistence type="predicted"/>
<reference evidence="3" key="1">
    <citation type="journal article" date="2019" name="Int. J. Syst. Evol. Microbiol.">
        <title>The Global Catalogue of Microorganisms (GCM) 10K type strain sequencing project: providing services to taxonomists for standard genome sequencing and annotation.</title>
        <authorList>
            <consortium name="The Broad Institute Genomics Platform"/>
            <consortium name="The Broad Institute Genome Sequencing Center for Infectious Disease"/>
            <person name="Wu L."/>
            <person name="Ma J."/>
        </authorList>
    </citation>
    <scope>NUCLEOTIDE SEQUENCE [LARGE SCALE GENOMIC DNA]</scope>
    <source>
        <strain evidence="3">KACC 11588</strain>
    </source>
</reference>
<dbReference type="Proteomes" id="UP001596056">
    <property type="component" value="Unassembled WGS sequence"/>
</dbReference>
<gene>
    <name evidence="2" type="ORF">ACFPOC_11360</name>
</gene>
<dbReference type="RefSeq" id="WP_209839679.1">
    <property type="nucleotide sequence ID" value="NZ_JAGGJP010000005.1"/>
</dbReference>
<comment type="caution">
    <text evidence="2">The sequence shown here is derived from an EMBL/GenBank/DDBJ whole genome shotgun (WGS) entry which is preliminary data.</text>
</comment>
<sequence length="154" mass="17091">MKQRGDPDRSYVDWIVDGSSWEGNLAQVIANHPRVVACAKNHDFGFEVPYPEEGEPHRYRLDFVIRLDLRDARGRGQGWARRQGRAQGRGDVFPTRLPFPKPGIDMAEPRAVAMAILRIGLDIASMMPRRQAPSSSRRATPTSSPAPGSASTRA</sequence>